<evidence type="ECO:0000313" key="2">
    <source>
        <dbReference type="EMBL" id="SHF38858.1"/>
    </source>
</evidence>
<evidence type="ECO:0000313" key="3">
    <source>
        <dbReference type="Proteomes" id="UP000184144"/>
    </source>
</evidence>
<dbReference type="RefSeq" id="WP_073144336.1">
    <property type="nucleotide sequence ID" value="NZ_FQUV01000005.1"/>
</dbReference>
<keyword evidence="3" id="KW-1185">Reference proteome</keyword>
<dbReference type="STRING" id="1486859.SAMN05444273_105371"/>
<gene>
    <name evidence="2" type="ORF">SAMN05444273_105371</name>
</gene>
<accession>A0A1M5B8U0</accession>
<dbReference type="OrthoDB" id="7756354at2"/>
<name>A0A1M5B8U0_9RHOB</name>
<evidence type="ECO:0000256" key="1">
    <source>
        <dbReference type="SAM" id="SignalP"/>
    </source>
</evidence>
<dbReference type="Proteomes" id="UP000184144">
    <property type="component" value="Unassembled WGS sequence"/>
</dbReference>
<dbReference type="AlphaFoldDB" id="A0A1M5B8U0"/>
<dbReference type="EMBL" id="FQUV01000005">
    <property type="protein sequence ID" value="SHF38858.1"/>
    <property type="molecule type" value="Genomic_DNA"/>
</dbReference>
<feature type="signal peptide" evidence="1">
    <location>
        <begin position="1"/>
        <end position="18"/>
    </location>
</feature>
<keyword evidence="1" id="KW-0732">Signal</keyword>
<reference evidence="3" key="1">
    <citation type="submission" date="2016-11" db="EMBL/GenBank/DDBJ databases">
        <authorList>
            <person name="Varghese N."/>
            <person name="Submissions S."/>
        </authorList>
    </citation>
    <scope>NUCLEOTIDE SEQUENCE [LARGE SCALE GENOMIC DNA]</scope>
    <source>
        <strain evidence="3">DSM 100566</strain>
    </source>
</reference>
<sequence>MIRLGLILAVVISVPAMAQDDGGLRADLTIGVGAVVDDDIDLTGMPASAQHGAASVQFLMSSKTRTEKVELRFDGDVIGHAHKRLETELKYARKTKSSRFAVSVFGQKLPVGAAYAIGRSLDASEGFDLAPSQSKSRIFGGDIALVSGIGRPIGFDLSYGVRRRKSFGPSATTSTRQFARIETVFRFSELTKARLYLGGEQLRTSGSTAVLQRQRAAGVGVTHKLSKVTEIEADIGWSTVRQANARPSITNSGLEWHLKMTRRQRNGSVFAIASSEQIKAGPLRRLQFGLVNSASDRSLKLTVGVAKPANTSPDLTMSLEFAVDMASTQIKTLASRDFIASDETGESRIATKLAVGLMRKVGARGALDVSVGYFKTNRTSVTPERSAGHFRTSYHHALRRDWGVVAGVERRVRRDATTGRVGSNSLFVTFERKFSGGL</sequence>
<feature type="chain" id="PRO_5009908966" description="Porin" evidence="1">
    <location>
        <begin position="19"/>
        <end position="438"/>
    </location>
</feature>
<proteinExistence type="predicted"/>
<organism evidence="2 3">
    <name type="scientific">Litoreibacter ascidiaceicola</name>
    <dbReference type="NCBI Taxonomy" id="1486859"/>
    <lineage>
        <taxon>Bacteria</taxon>
        <taxon>Pseudomonadati</taxon>
        <taxon>Pseudomonadota</taxon>
        <taxon>Alphaproteobacteria</taxon>
        <taxon>Rhodobacterales</taxon>
        <taxon>Roseobacteraceae</taxon>
        <taxon>Litoreibacter</taxon>
    </lineage>
</organism>
<protein>
    <recommendedName>
        <fullName evidence="4">Porin</fullName>
    </recommendedName>
</protein>
<evidence type="ECO:0008006" key="4">
    <source>
        <dbReference type="Google" id="ProtNLM"/>
    </source>
</evidence>